<dbReference type="Pfam" id="PF00583">
    <property type="entry name" value="Acetyltransf_1"/>
    <property type="match status" value="1"/>
</dbReference>
<dbReference type="GO" id="GO:0008080">
    <property type="term" value="F:N-acetyltransferase activity"/>
    <property type="evidence" value="ECO:0007669"/>
    <property type="project" value="TreeGrafter"/>
</dbReference>
<comment type="caution">
    <text evidence="2">The sequence shown here is derived from an EMBL/GenBank/DDBJ whole genome shotgun (WGS) entry which is preliminary data.</text>
</comment>
<accession>A0A8S1F5A2</accession>
<dbReference type="PANTHER" id="PTHR20905:SF17">
    <property type="entry name" value="N-ACETYLTRANSFERASE DOMAIN-CONTAINING PROTEIN"/>
    <property type="match status" value="1"/>
</dbReference>
<organism evidence="2 3">
    <name type="scientific">Caenorhabditis bovis</name>
    <dbReference type="NCBI Taxonomy" id="2654633"/>
    <lineage>
        <taxon>Eukaryota</taxon>
        <taxon>Metazoa</taxon>
        <taxon>Ecdysozoa</taxon>
        <taxon>Nematoda</taxon>
        <taxon>Chromadorea</taxon>
        <taxon>Rhabditida</taxon>
        <taxon>Rhabditina</taxon>
        <taxon>Rhabditomorpha</taxon>
        <taxon>Rhabditoidea</taxon>
        <taxon>Rhabditidae</taxon>
        <taxon>Peloderinae</taxon>
        <taxon>Caenorhabditis</taxon>
    </lineage>
</organism>
<dbReference type="Gene3D" id="3.40.630.30">
    <property type="match status" value="1"/>
</dbReference>
<dbReference type="InterPro" id="IPR000182">
    <property type="entry name" value="GNAT_dom"/>
</dbReference>
<dbReference type="OrthoDB" id="5863687at2759"/>
<dbReference type="Proteomes" id="UP000494206">
    <property type="component" value="Unassembled WGS sequence"/>
</dbReference>
<evidence type="ECO:0000313" key="3">
    <source>
        <dbReference type="Proteomes" id="UP000494206"/>
    </source>
</evidence>
<protein>
    <recommendedName>
        <fullName evidence="1">N-acetyltransferase domain-containing protein</fullName>
    </recommendedName>
</protein>
<dbReference type="CDD" id="cd04301">
    <property type="entry name" value="NAT_SF"/>
    <property type="match status" value="1"/>
</dbReference>
<evidence type="ECO:0000259" key="1">
    <source>
        <dbReference type="Pfam" id="PF00583"/>
    </source>
</evidence>
<dbReference type="SUPFAM" id="SSF55729">
    <property type="entry name" value="Acyl-CoA N-acyltransferases (Nat)"/>
    <property type="match status" value="1"/>
</dbReference>
<gene>
    <name evidence="2" type="ORF">CBOVIS_LOCUS8065</name>
</gene>
<dbReference type="EMBL" id="CADEPM010000005">
    <property type="protein sequence ID" value="CAB3405925.1"/>
    <property type="molecule type" value="Genomic_DNA"/>
</dbReference>
<evidence type="ECO:0000313" key="2">
    <source>
        <dbReference type="EMBL" id="CAB3405925.1"/>
    </source>
</evidence>
<feature type="domain" description="N-acetyltransferase" evidence="1">
    <location>
        <begin position="131"/>
        <end position="181"/>
    </location>
</feature>
<keyword evidence="3" id="KW-1185">Reference proteome</keyword>
<sequence length="223" mass="25632">MSRKYQIERPQSHDVEEIVQFLLENFVTAEVILASLEMQKQEEITIMLTDLVRDCIQCSSTSVIRNPANQKIDGVCLASKASLFDMQIDRLCEYQFTEEQVATAVEFLKYVFNRLDITYHFEEQKVFKPVFVAVVSVRKEKWGQGIASAMLDACMAAARDDHCDGAIALASNHRACQLIQKRFPITIQSIRYDTFRGSHRSPPIVMPKDEPQRALYVMLTRFQ</sequence>
<dbReference type="AlphaFoldDB" id="A0A8S1F5A2"/>
<proteinExistence type="predicted"/>
<name>A0A8S1F5A2_9PELO</name>
<reference evidence="2 3" key="1">
    <citation type="submission" date="2020-04" db="EMBL/GenBank/DDBJ databases">
        <authorList>
            <person name="Laetsch R D."/>
            <person name="Stevens L."/>
            <person name="Kumar S."/>
            <person name="Blaxter L. M."/>
        </authorList>
    </citation>
    <scope>NUCLEOTIDE SEQUENCE [LARGE SCALE GENOMIC DNA]</scope>
</reference>
<dbReference type="InterPro" id="IPR016181">
    <property type="entry name" value="Acyl_CoA_acyltransferase"/>
</dbReference>
<dbReference type="PANTHER" id="PTHR20905">
    <property type="entry name" value="N-ACETYLTRANSFERASE-RELATED"/>
    <property type="match status" value="1"/>
</dbReference>